<comment type="caution">
    <text evidence="1">The sequence shown here is derived from an EMBL/GenBank/DDBJ whole genome shotgun (WGS) entry which is preliminary data.</text>
</comment>
<proteinExistence type="predicted"/>
<evidence type="ECO:0000313" key="2">
    <source>
        <dbReference type="Proteomes" id="UP001215280"/>
    </source>
</evidence>
<gene>
    <name evidence="1" type="ORF">DFH07DRAFT_937891</name>
</gene>
<evidence type="ECO:0000313" key="1">
    <source>
        <dbReference type="EMBL" id="KAJ7771006.1"/>
    </source>
</evidence>
<keyword evidence="2" id="KW-1185">Reference proteome</keyword>
<accession>A0AAD7JSL7</accession>
<name>A0AAD7JSL7_9AGAR</name>
<dbReference type="AlphaFoldDB" id="A0AAD7JSL7"/>
<sequence length="301" mass="33278">MPTLTPAKQEIAEAQAQQLFSWEILVEEHSAVLRADANRFAEAYQTYAATAPLQGSLPPPADSDRIIKESEETLERLKGCTPFIKAYPERRLTVVNTAMLLCRMKMQLFAADYSLALEISRLKNALYAKHVFPASSLAPMVIPADPHPLLRELGIGAPANFTASIPTHSLPETPEYLPVLPGPVFASEDVDSLPHAPFSPAEIQAYQNSPDSLLDHTFIPSEPNTDLDGPFKVSAILTTAGPTRIFYVVFADGTPDAYYHRAEDFFDLLASSERSDVHKLAEIRAIDLQRFKEAVWEDNSI</sequence>
<protein>
    <submittedName>
        <fullName evidence="1">Uncharacterized protein</fullName>
    </submittedName>
</protein>
<dbReference type="Proteomes" id="UP001215280">
    <property type="component" value="Unassembled WGS sequence"/>
</dbReference>
<reference evidence="1" key="1">
    <citation type="submission" date="2023-03" db="EMBL/GenBank/DDBJ databases">
        <title>Massive genome expansion in bonnet fungi (Mycena s.s.) driven by repeated elements and novel gene families across ecological guilds.</title>
        <authorList>
            <consortium name="Lawrence Berkeley National Laboratory"/>
            <person name="Harder C.B."/>
            <person name="Miyauchi S."/>
            <person name="Viragh M."/>
            <person name="Kuo A."/>
            <person name="Thoen E."/>
            <person name="Andreopoulos B."/>
            <person name="Lu D."/>
            <person name="Skrede I."/>
            <person name="Drula E."/>
            <person name="Henrissat B."/>
            <person name="Morin E."/>
            <person name="Kohler A."/>
            <person name="Barry K."/>
            <person name="LaButti K."/>
            <person name="Morin E."/>
            <person name="Salamov A."/>
            <person name="Lipzen A."/>
            <person name="Mereny Z."/>
            <person name="Hegedus B."/>
            <person name="Baldrian P."/>
            <person name="Stursova M."/>
            <person name="Weitz H."/>
            <person name="Taylor A."/>
            <person name="Grigoriev I.V."/>
            <person name="Nagy L.G."/>
            <person name="Martin F."/>
            <person name="Kauserud H."/>
        </authorList>
    </citation>
    <scope>NUCLEOTIDE SEQUENCE</scope>
    <source>
        <strain evidence="1">CBHHK188m</strain>
    </source>
</reference>
<organism evidence="1 2">
    <name type="scientific">Mycena maculata</name>
    <dbReference type="NCBI Taxonomy" id="230809"/>
    <lineage>
        <taxon>Eukaryota</taxon>
        <taxon>Fungi</taxon>
        <taxon>Dikarya</taxon>
        <taxon>Basidiomycota</taxon>
        <taxon>Agaricomycotina</taxon>
        <taxon>Agaricomycetes</taxon>
        <taxon>Agaricomycetidae</taxon>
        <taxon>Agaricales</taxon>
        <taxon>Marasmiineae</taxon>
        <taxon>Mycenaceae</taxon>
        <taxon>Mycena</taxon>
    </lineage>
</organism>
<dbReference type="EMBL" id="JARJLG010000022">
    <property type="protein sequence ID" value="KAJ7771006.1"/>
    <property type="molecule type" value="Genomic_DNA"/>
</dbReference>